<dbReference type="EMBL" id="MN990731">
    <property type="protein sequence ID" value="QIM10542.1"/>
    <property type="molecule type" value="Genomic_DNA"/>
</dbReference>
<dbReference type="PANTHER" id="PTHR42831:SF1">
    <property type="entry name" value="FE-S PROTEIN MATURATION AUXILIARY FACTOR YITW"/>
    <property type="match status" value="1"/>
</dbReference>
<accession>A0A6G8F2X3</accession>
<dbReference type="AlphaFoldDB" id="A0A6G8F2X3"/>
<dbReference type="SUPFAM" id="SSF117916">
    <property type="entry name" value="Fe-S cluster assembly (FSCA) domain-like"/>
    <property type="match status" value="1"/>
</dbReference>
<dbReference type="Gene3D" id="3.30.300.130">
    <property type="entry name" value="Fe-S cluster assembly (FSCA)"/>
    <property type="match status" value="1"/>
</dbReference>
<name>A0A6G8F2X3_9PROT</name>
<evidence type="ECO:0000313" key="2">
    <source>
        <dbReference type="EMBL" id="QIM10542.1"/>
    </source>
</evidence>
<organism evidence="2">
    <name type="scientific">uncultured Alphaproteobacteria bacterium</name>
    <dbReference type="NCBI Taxonomy" id="91750"/>
    <lineage>
        <taxon>Bacteria</taxon>
        <taxon>Pseudomonadati</taxon>
        <taxon>Pseudomonadota</taxon>
        <taxon>Alphaproteobacteria</taxon>
        <taxon>environmental samples</taxon>
    </lineage>
</organism>
<dbReference type="Pfam" id="PF01883">
    <property type="entry name" value="FeS_assembly_P"/>
    <property type="match status" value="1"/>
</dbReference>
<reference evidence="2" key="1">
    <citation type="journal article" date="2020" name="J. ISSAAS">
        <title>Lactobacilli and other gastrointestinal microbiota of Peromyscus leucopus, reservoir host for agents of Lyme disease and other zoonoses in North America.</title>
        <authorList>
            <person name="Milovic A."/>
            <person name="Bassam K."/>
            <person name="Shao H."/>
            <person name="Chatzistamou I."/>
            <person name="Tufts D.M."/>
            <person name="Diuk-Wasser M."/>
            <person name="Barbour A.G."/>
        </authorList>
    </citation>
    <scope>NUCLEOTIDE SEQUENCE</scope>
    <source>
        <strain evidence="2">LL90</strain>
    </source>
</reference>
<dbReference type="InterPro" id="IPR052339">
    <property type="entry name" value="Fe-S_Maturation_MIP18"/>
</dbReference>
<evidence type="ECO:0000259" key="1">
    <source>
        <dbReference type="Pfam" id="PF01883"/>
    </source>
</evidence>
<feature type="domain" description="MIP18 family-like" evidence="1">
    <location>
        <begin position="44"/>
        <end position="118"/>
    </location>
</feature>
<sequence>MSEEKDIIEHETELLQALAAQAPAEDFSVSRGEPLADETPLSSKDELIEALRTVCDPEIMINIYDLGLVYDIRQNLDGNVEVDMTLTAPTCPVAGILPEQAAEALSSLSGVGVAKVNVVWEPAWTPDRLSDEAKAMLEMF</sequence>
<dbReference type="PANTHER" id="PTHR42831">
    <property type="entry name" value="FE-S PROTEIN MATURATION AUXILIARY FACTOR YITW"/>
    <property type="match status" value="1"/>
</dbReference>
<dbReference type="InterPro" id="IPR034904">
    <property type="entry name" value="FSCA_dom_sf"/>
</dbReference>
<gene>
    <name evidence="2" type="ORF">PlAlph_4340</name>
</gene>
<proteinExistence type="predicted"/>
<dbReference type="InterPro" id="IPR002744">
    <property type="entry name" value="MIP18-like"/>
</dbReference>
<protein>
    <submittedName>
        <fullName evidence="2">SUF system Fe-S cluster assembly protein</fullName>
    </submittedName>
</protein>